<keyword evidence="2" id="KW-1133">Transmembrane helix</keyword>
<feature type="transmembrane region" description="Helical" evidence="2">
    <location>
        <begin position="14"/>
        <end position="39"/>
    </location>
</feature>
<feature type="region of interest" description="Disordered" evidence="1">
    <location>
        <begin position="37"/>
        <end position="59"/>
    </location>
</feature>
<keyword evidence="4" id="KW-1185">Reference proteome</keyword>
<gene>
    <name evidence="3" type="ORF">BDW42DRAFT_173759</name>
</gene>
<proteinExistence type="predicted"/>
<organism evidence="3 4">
    <name type="scientific">Aspergillus taichungensis</name>
    <dbReference type="NCBI Taxonomy" id="482145"/>
    <lineage>
        <taxon>Eukaryota</taxon>
        <taxon>Fungi</taxon>
        <taxon>Dikarya</taxon>
        <taxon>Ascomycota</taxon>
        <taxon>Pezizomycotina</taxon>
        <taxon>Eurotiomycetes</taxon>
        <taxon>Eurotiomycetidae</taxon>
        <taxon>Eurotiales</taxon>
        <taxon>Aspergillaceae</taxon>
        <taxon>Aspergillus</taxon>
        <taxon>Aspergillus subgen. Circumdati</taxon>
    </lineage>
</organism>
<keyword evidence="2" id="KW-0812">Transmembrane</keyword>
<dbReference type="Proteomes" id="UP000235023">
    <property type="component" value="Unassembled WGS sequence"/>
</dbReference>
<accession>A0A2J5HP89</accession>
<dbReference type="EMBL" id="KZ559567">
    <property type="protein sequence ID" value="PLN78977.1"/>
    <property type="molecule type" value="Genomic_DNA"/>
</dbReference>
<sequence length="59" mass="7148">MFLFKIYYTIHYDFIYLFDIFLLISSCHAICPPTSTWAGHPRRKRQREKWRGALDLSSH</sequence>
<evidence type="ECO:0000256" key="1">
    <source>
        <dbReference type="SAM" id="MobiDB-lite"/>
    </source>
</evidence>
<dbReference type="AlphaFoldDB" id="A0A2J5HP89"/>
<evidence type="ECO:0000256" key="2">
    <source>
        <dbReference type="SAM" id="Phobius"/>
    </source>
</evidence>
<keyword evidence="2" id="KW-0472">Membrane</keyword>
<name>A0A2J5HP89_9EURO</name>
<protein>
    <submittedName>
        <fullName evidence="3">Uncharacterized protein</fullName>
    </submittedName>
</protein>
<evidence type="ECO:0000313" key="3">
    <source>
        <dbReference type="EMBL" id="PLN78977.1"/>
    </source>
</evidence>
<evidence type="ECO:0000313" key="4">
    <source>
        <dbReference type="Proteomes" id="UP000235023"/>
    </source>
</evidence>
<reference evidence="4" key="1">
    <citation type="submission" date="2017-12" db="EMBL/GenBank/DDBJ databases">
        <authorList>
            <consortium name="DOE Joint Genome Institute"/>
            <person name="Mondo S.J."/>
            <person name="Kjaerbolling I."/>
            <person name="Vesth T.C."/>
            <person name="Frisvad J.C."/>
            <person name="Nybo J.L."/>
            <person name="Theobald S."/>
            <person name="Kuo A."/>
            <person name="Bowyer P."/>
            <person name="Matsuda Y."/>
            <person name="Lyhne E.K."/>
            <person name="Kogle M.E."/>
            <person name="Clum A."/>
            <person name="Lipzen A."/>
            <person name="Salamov A."/>
            <person name="Ngan C.Y."/>
            <person name="Daum C."/>
            <person name="Chiniquy J."/>
            <person name="Barry K."/>
            <person name="LaButti K."/>
            <person name="Haridas S."/>
            <person name="Simmons B.A."/>
            <person name="Magnuson J.K."/>
            <person name="Mortensen U.H."/>
            <person name="Larsen T.O."/>
            <person name="Grigoriev I.V."/>
            <person name="Baker S.E."/>
            <person name="Andersen M.R."/>
            <person name="Nordberg H.P."/>
            <person name="Cantor M.N."/>
            <person name="Hua S.X."/>
        </authorList>
    </citation>
    <scope>NUCLEOTIDE SEQUENCE [LARGE SCALE GENOMIC DNA]</scope>
    <source>
        <strain evidence="4">IBT 19404</strain>
    </source>
</reference>